<gene>
    <name evidence="2" type="ORF">PCS_02790</name>
</gene>
<evidence type="ECO:0000256" key="1">
    <source>
        <dbReference type="SAM" id="SignalP"/>
    </source>
</evidence>
<proteinExistence type="predicted"/>
<feature type="chain" id="PRO_5004069410" description="DUF3568 family protein" evidence="1">
    <location>
        <begin position="20"/>
        <end position="128"/>
    </location>
</feature>
<keyword evidence="1" id="KW-0732">Signal</keyword>
<dbReference type="EMBL" id="AOSV01000030">
    <property type="protein sequence ID" value="EMG36287.1"/>
    <property type="molecule type" value="Genomic_DNA"/>
</dbReference>
<protein>
    <recommendedName>
        <fullName evidence="4">DUF3568 family protein</fullName>
    </recommendedName>
</protein>
<name>M5PPR1_DESAF</name>
<reference evidence="2 3" key="1">
    <citation type="journal article" date="2013" name="Genome Announc.">
        <title>Draft Genome Sequence for Desulfovibrio africanus Strain PCS.</title>
        <authorList>
            <person name="Brown S.D."/>
            <person name="Utturkar S.M."/>
            <person name="Arkin A.P."/>
            <person name="Deutschbauer A.M."/>
            <person name="Elias D.A."/>
            <person name="Hazen T.C."/>
            <person name="Chakraborty R."/>
        </authorList>
    </citation>
    <scope>NUCLEOTIDE SEQUENCE [LARGE SCALE GENOMIC DNA]</scope>
    <source>
        <strain evidence="2 3">PCS</strain>
    </source>
</reference>
<dbReference type="OrthoDB" id="5459114at2"/>
<dbReference type="AlphaFoldDB" id="M5PPR1"/>
<evidence type="ECO:0000313" key="2">
    <source>
        <dbReference type="EMBL" id="EMG36287.1"/>
    </source>
</evidence>
<dbReference type="Proteomes" id="UP000011922">
    <property type="component" value="Unassembled WGS sequence"/>
</dbReference>
<dbReference type="PATRIC" id="fig|1262666.3.peg.2822"/>
<dbReference type="PROSITE" id="PS51257">
    <property type="entry name" value="PROKAR_LIPOPROTEIN"/>
    <property type="match status" value="1"/>
</dbReference>
<dbReference type="RefSeq" id="WP_005988182.1">
    <property type="nucleotide sequence ID" value="NZ_AOSV01000030.1"/>
</dbReference>
<evidence type="ECO:0000313" key="3">
    <source>
        <dbReference type="Proteomes" id="UP000011922"/>
    </source>
</evidence>
<dbReference type="InterPro" id="IPR021952">
    <property type="entry name" value="Flpp3-like"/>
</dbReference>
<dbReference type="Pfam" id="PF12092">
    <property type="entry name" value="DUF3568"/>
    <property type="match status" value="1"/>
</dbReference>
<accession>M5PPR1</accession>
<evidence type="ECO:0008006" key="4">
    <source>
        <dbReference type="Google" id="ProtNLM"/>
    </source>
</evidence>
<sequence length="128" mass="13904">MQRHLVLLLILALSLPMAAGCGALVAGGAAAAGTYIYTEGRLQRQYDTTLDEAFQASLDGARDMDLKVTEQNKEVAEASIRAEQQDGSPVWITLESVDQNKTQVSVRVGYTGDEQASRRIHEAIAKRL</sequence>
<comment type="caution">
    <text evidence="2">The sequence shown here is derived from an EMBL/GenBank/DDBJ whole genome shotgun (WGS) entry which is preliminary data.</text>
</comment>
<feature type="signal peptide" evidence="1">
    <location>
        <begin position="1"/>
        <end position="19"/>
    </location>
</feature>
<organism evidence="2 3">
    <name type="scientific">Desulfocurvibacter africanus PCS</name>
    <dbReference type="NCBI Taxonomy" id="1262666"/>
    <lineage>
        <taxon>Bacteria</taxon>
        <taxon>Pseudomonadati</taxon>
        <taxon>Thermodesulfobacteriota</taxon>
        <taxon>Desulfovibrionia</taxon>
        <taxon>Desulfovibrionales</taxon>
        <taxon>Desulfovibrionaceae</taxon>
        <taxon>Desulfocurvibacter</taxon>
    </lineage>
</organism>